<dbReference type="Pfam" id="PF01391">
    <property type="entry name" value="Collagen"/>
    <property type="match status" value="1"/>
</dbReference>
<dbReference type="PROSITE" id="PS50853">
    <property type="entry name" value="FN3"/>
    <property type="match status" value="4"/>
</dbReference>
<protein>
    <recommendedName>
        <fullName evidence="16">Collagen, type XIV, alpha 1a</fullName>
    </recommendedName>
</protein>
<dbReference type="GO" id="GO:0005615">
    <property type="term" value="C:extracellular space"/>
    <property type="evidence" value="ECO:0007669"/>
    <property type="project" value="TreeGrafter"/>
</dbReference>
<dbReference type="FunFam" id="2.60.40.10:FF:000480">
    <property type="entry name" value="Collagen, type XII, alpha 1"/>
    <property type="match status" value="1"/>
</dbReference>
<dbReference type="GO" id="GO:0005614">
    <property type="term" value="C:interstitial matrix"/>
    <property type="evidence" value="ECO:0007669"/>
    <property type="project" value="TreeGrafter"/>
</dbReference>
<dbReference type="PANTHER" id="PTHR24020">
    <property type="entry name" value="COLLAGEN ALPHA"/>
    <property type="match status" value="1"/>
</dbReference>
<dbReference type="FunFam" id="2.60.120.200:FF:000008">
    <property type="entry name" value="Collagen type XII alpha 1 chain"/>
    <property type="match status" value="1"/>
</dbReference>
<dbReference type="FunFam" id="3.40.50.410:FF:000001">
    <property type="entry name" value="Collagen, type XII, alpha 1"/>
    <property type="match status" value="2"/>
</dbReference>
<feature type="domain" description="VWFA" evidence="12">
    <location>
        <begin position="833"/>
        <end position="1006"/>
    </location>
</feature>
<dbReference type="InterPro" id="IPR050525">
    <property type="entry name" value="ECM_Assembly_Org"/>
</dbReference>
<keyword evidence="8" id="KW-0325">Glycoprotein</keyword>
<feature type="region of interest" description="Disordered" evidence="11">
    <location>
        <begin position="802"/>
        <end position="821"/>
    </location>
</feature>
<dbReference type="CDD" id="cd00063">
    <property type="entry name" value="FN3"/>
    <property type="match status" value="5"/>
</dbReference>
<evidence type="ECO:0000256" key="10">
    <source>
        <dbReference type="ARBA" id="ARBA00049648"/>
    </source>
</evidence>
<dbReference type="GO" id="GO:0005581">
    <property type="term" value="C:collagen trimer"/>
    <property type="evidence" value="ECO:0007669"/>
    <property type="project" value="UniProtKB-KW"/>
</dbReference>
<evidence type="ECO:0000256" key="9">
    <source>
        <dbReference type="ARBA" id="ARBA00023278"/>
    </source>
</evidence>
<dbReference type="CDD" id="cd01482">
    <property type="entry name" value="vWA_collagen_alphaI-XII-like"/>
    <property type="match status" value="2"/>
</dbReference>
<dbReference type="Ensembl" id="ENSGWIT00000041752.1">
    <property type="protein sequence ID" value="ENSGWIP00000038347.1"/>
    <property type="gene ID" value="ENSGWIG00000019567.1"/>
</dbReference>
<reference evidence="14" key="3">
    <citation type="submission" date="2025-09" db="UniProtKB">
        <authorList>
            <consortium name="Ensembl"/>
        </authorList>
    </citation>
    <scope>IDENTIFICATION</scope>
</reference>
<keyword evidence="7" id="KW-0176">Collagen</keyword>
<reference evidence="14" key="1">
    <citation type="submission" date="2020-06" db="EMBL/GenBank/DDBJ databases">
        <authorList>
            <consortium name="Wellcome Sanger Institute Data Sharing"/>
        </authorList>
    </citation>
    <scope>NUCLEOTIDE SEQUENCE [LARGE SCALE GENOMIC DNA]</scope>
</reference>
<evidence type="ECO:0000256" key="7">
    <source>
        <dbReference type="ARBA" id="ARBA00023119"/>
    </source>
</evidence>
<dbReference type="GO" id="GO:0007155">
    <property type="term" value="P:cell adhesion"/>
    <property type="evidence" value="ECO:0007669"/>
    <property type="project" value="UniProtKB-KW"/>
</dbReference>
<dbReference type="PROSITE" id="PS50234">
    <property type="entry name" value="VWFA"/>
    <property type="match status" value="2"/>
</dbReference>
<feature type="compositionally biased region" description="Low complexity" evidence="11">
    <location>
        <begin position="802"/>
        <end position="813"/>
    </location>
</feature>
<evidence type="ECO:0000256" key="1">
    <source>
        <dbReference type="ARBA" id="ARBA00004498"/>
    </source>
</evidence>
<evidence type="ECO:0000256" key="8">
    <source>
        <dbReference type="ARBA" id="ARBA00023180"/>
    </source>
</evidence>
<evidence type="ECO:0000259" key="12">
    <source>
        <dbReference type="PROSITE" id="PS50234"/>
    </source>
</evidence>
<dbReference type="SMART" id="SM00210">
    <property type="entry name" value="TSPN"/>
    <property type="match status" value="1"/>
</dbReference>
<feature type="compositionally biased region" description="Low complexity" evidence="11">
    <location>
        <begin position="1356"/>
        <end position="1370"/>
    </location>
</feature>
<name>A0A8C5H1X1_GOUWI</name>
<dbReference type="SUPFAM" id="SSF49265">
    <property type="entry name" value="Fibronectin type III"/>
    <property type="match status" value="5"/>
</dbReference>
<evidence type="ECO:0000256" key="2">
    <source>
        <dbReference type="ARBA" id="ARBA00022525"/>
    </source>
</evidence>
<evidence type="ECO:0000259" key="13">
    <source>
        <dbReference type="PROSITE" id="PS50853"/>
    </source>
</evidence>
<accession>A0A8C5H1X1</accession>
<dbReference type="Pfam" id="PF00041">
    <property type="entry name" value="fn3"/>
    <property type="match status" value="4"/>
</dbReference>
<evidence type="ECO:0000256" key="11">
    <source>
        <dbReference type="SAM" id="MobiDB-lite"/>
    </source>
</evidence>
<keyword evidence="2" id="KW-0964">Secreted</keyword>
<dbReference type="InterPro" id="IPR036116">
    <property type="entry name" value="FN3_sf"/>
</dbReference>
<keyword evidence="4" id="KW-0732">Signal</keyword>
<dbReference type="Pfam" id="PF00092">
    <property type="entry name" value="VWA"/>
    <property type="match status" value="2"/>
</dbReference>
<keyword evidence="6" id="KW-0130">Cell adhesion</keyword>
<dbReference type="FunFam" id="2.60.40.10:FF:000234">
    <property type="entry name" value="Collagen, type XII, alpha 1"/>
    <property type="match status" value="2"/>
</dbReference>
<feature type="domain" description="Fibronectin type-III" evidence="13">
    <location>
        <begin position="280"/>
        <end position="370"/>
    </location>
</feature>
<dbReference type="InterPro" id="IPR002035">
    <property type="entry name" value="VWF_A"/>
</dbReference>
<evidence type="ECO:0000256" key="4">
    <source>
        <dbReference type="ARBA" id="ARBA00022729"/>
    </source>
</evidence>
<feature type="region of interest" description="Disordered" evidence="11">
    <location>
        <begin position="1340"/>
        <end position="1393"/>
    </location>
</feature>
<dbReference type="InterPro" id="IPR003961">
    <property type="entry name" value="FN3_dom"/>
</dbReference>
<feature type="region of interest" description="Disordered" evidence="11">
    <location>
        <begin position="1275"/>
        <end position="1302"/>
    </location>
</feature>
<feature type="domain" description="VWFA" evidence="12">
    <location>
        <begin position="83"/>
        <end position="255"/>
    </location>
</feature>
<evidence type="ECO:0000256" key="6">
    <source>
        <dbReference type="ARBA" id="ARBA00022889"/>
    </source>
</evidence>
<feature type="domain" description="Fibronectin type-III" evidence="13">
    <location>
        <begin position="371"/>
        <end position="458"/>
    </location>
</feature>
<dbReference type="SUPFAM" id="SSF49899">
    <property type="entry name" value="Concanavalin A-like lectins/glucanases"/>
    <property type="match status" value="1"/>
</dbReference>
<feature type="domain" description="Fibronectin type-III" evidence="13">
    <location>
        <begin position="459"/>
        <end position="547"/>
    </location>
</feature>
<dbReference type="PRINTS" id="PR00453">
    <property type="entry name" value="VWFADOMAIN"/>
</dbReference>
<evidence type="ECO:0000313" key="15">
    <source>
        <dbReference type="Proteomes" id="UP000694680"/>
    </source>
</evidence>
<sequence length="1405" mass="154612">CKKVLVLSPRWTLGSFLCGVCMFSLCLGLPKQSCFWNQKCDCEKTSMFLLRFDLLSHLTDLTLSLTCVFPVVQFVCRTEAIADIVILVDGSWSIGRINFRLVRLFLENLVNAFNVGINKTRIGLAQYSGDPRIEWHLNSFSTKDTVIDAVKNLPYKGGNTLTGLALSFILENCFKPESGSRVGVPKIGILITDGKSQDDVIPPAESLRNAGVELFAIGVKNADENELRSIASEPHNTHVYNVADFNIMSSIVEGLTKTVCEQVEQQDKDIKLTPPEKLGMPTNLVTSEVTVQSFRVSWSPAPGNVDKYRVVYYPEHGGEPQEAVVVGSETSVVLQHLSSLTEYQLAVFAVYTDEASEALRGSETTLALPSISGLKLLDVTHSSMRAQWDSVDDVSGYMLLYAPLADDGDLEEKEVKTRTILELEGLSPQTEYTVSVYAMFDDEASDPMTNHEITLPLPSPSNLQFSDITHNSAHISWDPAPSEAKGYRIMWVKTDGLETQEVEVGPVSSYDLSELTSLMEYSVAIFALYSEGQSEPLTDGFTTSKELLLLHKRWAVRNLRLTDETTQSLEAAWELDDPSVESYRVSYVGLSTGDKEKSVVVAHDQRRAVLQALLSDTQYKVTVTPVYSDGKDGISVSALGSTLPLFAPENVRVSEEWYNRFKITWDPPPSPTLGYRIVYQPVYGKCARTHTCTFMVIFFCQGQTGSSTLLKLFVSNRLIFLLFLGISELSSYQIRPNSMCVQWQPLLHATLYRVSIQEDVNLGGGASRQCFYDLTPSSQYQISVHTQMQEMEGPPVSITDMTSPTQAPTEAPTTDPPPTIPPSKEVCKEAKADLVFLVDGSWSIGDDNFMKITRFLYSTMGSLELIGPDGTQVAIAQFSDDARTEFQLSSHGNKQALLEAIQKIRYKGGNTKTGRAIKHVKETIFTTEAGARRGVPKVLVVLTDGRSQDDVNKVSKEMQIEGYIIFAIGFADADYGELVNIASKPTDRHVFFVDDLDAVKKIEEQLITFVCEAATATCPSVLMSGNDSPAGFRMMEKFGLVEKEYSTIPGVSLEPGSFNSFPCYRLHRDALVSQPTKYLHPEGLPSDYTISMMLRLLPETPQEPFALWEILNQDNEPLVGLILDNSGKTLTFFNYDYKGDFQTVTFEGTKIKKVFHGSFHKLHVTISKTSVKVVLDCSVVGEKTISAAGNVTTDGAEILGRMVRSRGRRDGSAPFQLQMFDIICSTSWASRDKCCELPALVRNTHVCTLCVCWRTALWVWLYSVLFSQGPHGAVGESGPIGPPGPPGPQGPSGLSIQGPQGDVQTQAAVRAIARQVCEQLIQSHLSRYNSILNQIPLHSSVSVRPVPGPPGEPGRRGPQGPQGEQGQPGRAGFPGTNGQNGQPGERGRTGGHNKQTYIDCFVIGM</sequence>
<dbReference type="InterPro" id="IPR013783">
    <property type="entry name" value="Ig-like_fold"/>
</dbReference>
<keyword evidence="5" id="KW-0677">Repeat</keyword>
<proteinExistence type="inferred from homology"/>
<keyword evidence="9" id="KW-0379">Hydroxylation</keyword>
<dbReference type="InterPro" id="IPR008160">
    <property type="entry name" value="Collagen"/>
</dbReference>
<dbReference type="InterPro" id="IPR048287">
    <property type="entry name" value="TSPN-like_N"/>
</dbReference>
<comment type="subcellular location">
    <subcellularLocation>
        <location evidence="1">Secreted</location>
        <location evidence="1">Extracellular space</location>
        <location evidence="1">Extracellular matrix</location>
    </subcellularLocation>
</comment>
<keyword evidence="15" id="KW-1185">Reference proteome</keyword>
<keyword evidence="3" id="KW-0272">Extracellular matrix</keyword>
<dbReference type="Proteomes" id="UP000694680">
    <property type="component" value="Chromosome 16"/>
</dbReference>
<evidence type="ECO:0000313" key="14">
    <source>
        <dbReference type="Ensembl" id="ENSGWIP00000038347.1"/>
    </source>
</evidence>
<dbReference type="SMART" id="SM00327">
    <property type="entry name" value="VWA"/>
    <property type="match status" value="2"/>
</dbReference>
<comment type="similarity">
    <text evidence="10">Belongs to the fibril-associated collagens with interrupted helices (FACIT) family.</text>
</comment>
<evidence type="ECO:0000256" key="5">
    <source>
        <dbReference type="ARBA" id="ARBA00022737"/>
    </source>
</evidence>
<dbReference type="Gene3D" id="2.60.40.10">
    <property type="entry name" value="Immunoglobulins"/>
    <property type="match status" value="5"/>
</dbReference>
<dbReference type="SUPFAM" id="SSF53300">
    <property type="entry name" value="vWA-like"/>
    <property type="match status" value="2"/>
</dbReference>
<evidence type="ECO:0008006" key="16">
    <source>
        <dbReference type="Google" id="ProtNLM"/>
    </source>
</evidence>
<dbReference type="InterPro" id="IPR013320">
    <property type="entry name" value="ConA-like_dom_sf"/>
</dbReference>
<dbReference type="Gene3D" id="2.60.120.200">
    <property type="match status" value="1"/>
</dbReference>
<dbReference type="SMART" id="SM00060">
    <property type="entry name" value="FN3"/>
    <property type="match status" value="5"/>
</dbReference>
<gene>
    <name evidence="14" type="primary">col14a1a</name>
</gene>
<dbReference type="Gene3D" id="3.40.50.410">
    <property type="entry name" value="von Willebrand factor, type A domain"/>
    <property type="match status" value="2"/>
</dbReference>
<dbReference type="PANTHER" id="PTHR24020:SF15">
    <property type="entry name" value="COLLAGEN ALPHA-1(XIV) CHAIN"/>
    <property type="match status" value="1"/>
</dbReference>
<reference evidence="14" key="2">
    <citation type="submission" date="2025-08" db="UniProtKB">
        <authorList>
            <consortium name="Ensembl"/>
        </authorList>
    </citation>
    <scope>IDENTIFICATION</scope>
</reference>
<dbReference type="InterPro" id="IPR036465">
    <property type="entry name" value="vWFA_dom_sf"/>
</dbReference>
<feature type="compositionally biased region" description="Pro residues" evidence="11">
    <location>
        <begin position="1280"/>
        <end position="1289"/>
    </location>
</feature>
<feature type="compositionally biased region" description="Low complexity" evidence="11">
    <location>
        <begin position="1291"/>
        <end position="1301"/>
    </location>
</feature>
<organism evidence="14 15">
    <name type="scientific">Gouania willdenowi</name>
    <name type="common">Blunt-snouted clingfish</name>
    <name type="synonym">Lepadogaster willdenowi</name>
    <dbReference type="NCBI Taxonomy" id="441366"/>
    <lineage>
        <taxon>Eukaryota</taxon>
        <taxon>Metazoa</taxon>
        <taxon>Chordata</taxon>
        <taxon>Craniata</taxon>
        <taxon>Vertebrata</taxon>
        <taxon>Euteleostomi</taxon>
        <taxon>Actinopterygii</taxon>
        <taxon>Neopterygii</taxon>
        <taxon>Teleostei</taxon>
        <taxon>Neoteleostei</taxon>
        <taxon>Acanthomorphata</taxon>
        <taxon>Ovalentaria</taxon>
        <taxon>Blenniimorphae</taxon>
        <taxon>Blenniiformes</taxon>
        <taxon>Gobiesocoidei</taxon>
        <taxon>Gobiesocidae</taxon>
        <taxon>Gobiesocinae</taxon>
        <taxon>Gouania</taxon>
    </lineage>
</organism>
<feature type="domain" description="Fibronectin type-III" evidence="13">
    <location>
        <begin position="555"/>
        <end position="645"/>
    </location>
</feature>
<evidence type="ECO:0000256" key="3">
    <source>
        <dbReference type="ARBA" id="ARBA00022530"/>
    </source>
</evidence>